<dbReference type="Proteomes" id="UP001152523">
    <property type="component" value="Unassembled WGS sequence"/>
</dbReference>
<evidence type="ECO:0000313" key="2">
    <source>
        <dbReference type="EMBL" id="CAH9122458.1"/>
    </source>
</evidence>
<gene>
    <name evidence="2" type="ORF">CEPIT_LOCUS24479</name>
</gene>
<keyword evidence="3" id="KW-1185">Reference proteome</keyword>
<evidence type="ECO:0008006" key="4">
    <source>
        <dbReference type="Google" id="ProtNLM"/>
    </source>
</evidence>
<feature type="transmembrane region" description="Helical" evidence="1">
    <location>
        <begin position="123"/>
        <end position="146"/>
    </location>
</feature>
<dbReference type="PANTHER" id="PTHR31414">
    <property type="entry name" value="TRANSMEMBRANE PROTEIN DDB_G0292058"/>
    <property type="match status" value="1"/>
</dbReference>
<evidence type="ECO:0000313" key="3">
    <source>
        <dbReference type="Proteomes" id="UP001152523"/>
    </source>
</evidence>
<accession>A0AAV0EF78</accession>
<name>A0AAV0EF78_9ASTE</name>
<dbReference type="GO" id="GO:0016020">
    <property type="term" value="C:membrane"/>
    <property type="evidence" value="ECO:0007669"/>
    <property type="project" value="TreeGrafter"/>
</dbReference>
<proteinExistence type="predicted"/>
<dbReference type="AlphaFoldDB" id="A0AAV0EF78"/>
<feature type="transmembrane region" description="Helical" evidence="1">
    <location>
        <begin position="233"/>
        <end position="257"/>
    </location>
</feature>
<feature type="transmembrane region" description="Helical" evidence="1">
    <location>
        <begin position="457"/>
        <end position="481"/>
    </location>
</feature>
<dbReference type="EMBL" id="CAMAPF010000924">
    <property type="protein sequence ID" value="CAH9122458.1"/>
    <property type="molecule type" value="Genomic_DNA"/>
</dbReference>
<reference evidence="2" key="1">
    <citation type="submission" date="2022-07" db="EMBL/GenBank/DDBJ databases">
        <authorList>
            <person name="Macas J."/>
            <person name="Novak P."/>
            <person name="Neumann P."/>
        </authorList>
    </citation>
    <scope>NUCLEOTIDE SEQUENCE</scope>
</reference>
<sequence>MGKLTMLSLIFFLYVFIAFNCISLEAFKLGPERQLIEVRNSSQSDDTVRVDPLDRLKKYRGGYDIRNKHYWSSTVFTGKYGYAIAVVWLLCGFLYGLFLLVTTFCCKRSRMKLMKRVPCQKQYYLWPFTSAIFITILAVIASGLVLGGNTRFHRRADRVVDIIIDTADGASNTIYNTTWAMKEMSAATSGGGGAAAEATRFLTSTSKSLDIRAADIERQARKHREAIEMGLRIVYIINTVIVSLNLVALIALSVCGILKFRRALYWLIVLCWILTILCWLFFGIYFFINKFAGDTCAAFESFQQDPYNNSLSLILPCDELVSARSVLDVVSSGIYRLVNQVNKNITKSYGNFAQLCQPFSGPPEYAYRPNNCPSNAITIGAIPQLLSMLTCTDPDCIGGILISVSDFNAIKAYTTSIQNILNIYPGMERLVECETVKDAFSDILENHCKPLKRNAHLVWGALLFLSVVMVALVVIWAIIVAQEQTHHGSHDGSVNPHHGEDQEFGVASTEGAIESIGSDNRIA</sequence>
<dbReference type="PANTHER" id="PTHR31414:SF18">
    <property type="entry name" value="TRANSMEMBRANE PROTEIN-RELATED"/>
    <property type="match status" value="1"/>
</dbReference>
<keyword evidence="1" id="KW-1133">Transmembrane helix</keyword>
<protein>
    <recommendedName>
        <fullName evidence="4">Transmembrane protein</fullName>
    </recommendedName>
</protein>
<keyword evidence="1" id="KW-0472">Membrane</keyword>
<feature type="transmembrane region" description="Helical" evidence="1">
    <location>
        <begin position="264"/>
        <end position="288"/>
    </location>
</feature>
<evidence type="ECO:0000256" key="1">
    <source>
        <dbReference type="SAM" id="Phobius"/>
    </source>
</evidence>
<feature type="transmembrane region" description="Helical" evidence="1">
    <location>
        <begin position="80"/>
        <end position="102"/>
    </location>
</feature>
<organism evidence="2 3">
    <name type="scientific">Cuscuta epithymum</name>
    <dbReference type="NCBI Taxonomy" id="186058"/>
    <lineage>
        <taxon>Eukaryota</taxon>
        <taxon>Viridiplantae</taxon>
        <taxon>Streptophyta</taxon>
        <taxon>Embryophyta</taxon>
        <taxon>Tracheophyta</taxon>
        <taxon>Spermatophyta</taxon>
        <taxon>Magnoliopsida</taxon>
        <taxon>eudicotyledons</taxon>
        <taxon>Gunneridae</taxon>
        <taxon>Pentapetalae</taxon>
        <taxon>asterids</taxon>
        <taxon>lamiids</taxon>
        <taxon>Solanales</taxon>
        <taxon>Convolvulaceae</taxon>
        <taxon>Cuscuteae</taxon>
        <taxon>Cuscuta</taxon>
        <taxon>Cuscuta subgen. Cuscuta</taxon>
    </lineage>
</organism>
<keyword evidence="1" id="KW-0812">Transmembrane</keyword>
<dbReference type="InterPro" id="IPR040283">
    <property type="entry name" value="DDB_G0292058-like"/>
</dbReference>
<comment type="caution">
    <text evidence="2">The sequence shown here is derived from an EMBL/GenBank/DDBJ whole genome shotgun (WGS) entry which is preliminary data.</text>
</comment>